<keyword evidence="3" id="KW-1185">Reference proteome</keyword>
<dbReference type="InterPro" id="IPR051678">
    <property type="entry name" value="AGP_Transferase"/>
</dbReference>
<dbReference type="Gene3D" id="3.90.1200.10">
    <property type="match status" value="1"/>
</dbReference>
<dbReference type="PANTHER" id="PTHR21310">
    <property type="entry name" value="AMINOGLYCOSIDE PHOSPHOTRANSFERASE-RELATED-RELATED"/>
    <property type="match status" value="1"/>
</dbReference>
<dbReference type="Pfam" id="PF01636">
    <property type="entry name" value="APH"/>
    <property type="match status" value="1"/>
</dbReference>
<name>A0A2D3V1B5_9PEZI</name>
<evidence type="ECO:0000313" key="2">
    <source>
        <dbReference type="EMBL" id="CZT18447.1"/>
    </source>
</evidence>
<dbReference type="PANTHER" id="PTHR21310:SF15">
    <property type="entry name" value="AMINOGLYCOSIDE PHOSPHOTRANSFERASE DOMAIN-CONTAINING PROTEIN"/>
    <property type="match status" value="1"/>
</dbReference>
<protein>
    <recommendedName>
        <fullName evidence="1">Aminoglycoside phosphotransferase domain-containing protein</fullName>
    </recommendedName>
</protein>
<organism evidence="2 3">
    <name type="scientific">Ramularia collo-cygni</name>
    <dbReference type="NCBI Taxonomy" id="112498"/>
    <lineage>
        <taxon>Eukaryota</taxon>
        <taxon>Fungi</taxon>
        <taxon>Dikarya</taxon>
        <taxon>Ascomycota</taxon>
        <taxon>Pezizomycotina</taxon>
        <taxon>Dothideomycetes</taxon>
        <taxon>Dothideomycetidae</taxon>
        <taxon>Mycosphaerellales</taxon>
        <taxon>Mycosphaerellaceae</taxon>
        <taxon>Ramularia</taxon>
    </lineage>
</organism>
<dbReference type="AlphaFoldDB" id="A0A2D3V1B5"/>
<dbReference type="InterPro" id="IPR011009">
    <property type="entry name" value="Kinase-like_dom_sf"/>
</dbReference>
<evidence type="ECO:0000259" key="1">
    <source>
        <dbReference type="Pfam" id="PF01636"/>
    </source>
</evidence>
<dbReference type="GeneID" id="35599468"/>
<dbReference type="Proteomes" id="UP000225277">
    <property type="component" value="Unassembled WGS sequence"/>
</dbReference>
<dbReference type="OrthoDB" id="2906425at2759"/>
<gene>
    <name evidence="2" type="ORF">RCC_04292</name>
</gene>
<evidence type="ECO:0000313" key="3">
    <source>
        <dbReference type="Proteomes" id="UP000225277"/>
    </source>
</evidence>
<reference evidence="2 3" key="1">
    <citation type="submission" date="2016-03" db="EMBL/GenBank/DDBJ databases">
        <authorList>
            <person name="Ploux O."/>
        </authorList>
    </citation>
    <scope>NUCLEOTIDE SEQUENCE [LARGE SCALE GENOMIC DNA]</scope>
    <source>
        <strain evidence="2 3">URUG2</strain>
    </source>
</reference>
<accession>A0A2D3V1B5</accession>
<proteinExistence type="predicted"/>
<dbReference type="RefSeq" id="XP_023625337.1">
    <property type="nucleotide sequence ID" value="XM_023769569.1"/>
</dbReference>
<feature type="domain" description="Aminoglycoside phosphotransferase" evidence="1">
    <location>
        <begin position="69"/>
        <end position="271"/>
    </location>
</feature>
<dbReference type="CDD" id="cd05120">
    <property type="entry name" value="APH_ChoK_like"/>
    <property type="match status" value="1"/>
</dbReference>
<dbReference type="EMBL" id="FJUY01000005">
    <property type="protein sequence ID" value="CZT18447.1"/>
    <property type="molecule type" value="Genomic_DNA"/>
</dbReference>
<dbReference type="InterPro" id="IPR002575">
    <property type="entry name" value="Aminoglycoside_PTrfase"/>
</dbReference>
<sequence length="299" mass="33766">MEIPGTDRRDDKEEPIDNLTLEQQLFGAAPRMVNVPEGAIDLFPQKIGPRILHLPDTKRILKAGPTVKMSEAEAMRLIACETSIPVPKVHDSYTIDGVGYILMDHVEGKVLGDCWGTMTTERQDAVVSQLRSYMTELRSLSGSFYGALWNQPCEDVFFSHFPFQKDAVSYGPYASRAEYNQGLLDALANSSPHGILDEDNADLATRLLKRTDETIWFSHGDLHQRNIIIDSHDRVAAIIDWECSGFSIPGRDYYEARARARARDPRWSDTLDEVFTKEAKPDFGLLKELDQALIRYTCI</sequence>
<dbReference type="STRING" id="112498.A0A2D3V1B5"/>
<dbReference type="SUPFAM" id="SSF56112">
    <property type="entry name" value="Protein kinase-like (PK-like)"/>
    <property type="match status" value="1"/>
</dbReference>